<dbReference type="Pfam" id="PF12697">
    <property type="entry name" value="Abhydrolase_6"/>
    <property type="match status" value="1"/>
</dbReference>
<reference evidence="2 3" key="1">
    <citation type="journal article" date="2024" name="Commun. Biol.">
        <title>Comparative genomic analysis of thermophilic fungi reveals convergent evolutionary adaptations and gene losses.</title>
        <authorList>
            <person name="Steindorff A.S."/>
            <person name="Aguilar-Pontes M.V."/>
            <person name="Robinson A.J."/>
            <person name="Andreopoulos B."/>
            <person name="LaButti K."/>
            <person name="Kuo A."/>
            <person name="Mondo S."/>
            <person name="Riley R."/>
            <person name="Otillar R."/>
            <person name="Haridas S."/>
            <person name="Lipzen A."/>
            <person name="Grimwood J."/>
            <person name="Schmutz J."/>
            <person name="Clum A."/>
            <person name="Reid I.D."/>
            <person name="Moisan M.C."/>
            <person name="Butler G."/>
            <person name="Nguyen T.T.M."/>
            <person name="Dewar K."/>
            <person name="Conant G."/>
            <person name="Drula E."/>
            <person name="Henrissat B."/>
            <person name="Hansel C."/>
            <person name="Singer S."/>
            <person name="Hutchinson M.I."/>
            <person name="de Vries R.P."/>
            <person name="Natvig D.O."/>
            <person name="Powell A.J."/>
            <person name="Tsang A."/>
            <person name="Grigoriev I.V."/>
        </authorList>
    </citation>
    <scope>NUCLEOTIDE SEQUENCE [LARGE SCALE GENOMIC DNA]</scope>
    <source>
        <strain evidence="2 3">CBS 494.80</strain>
    </source>
</reference>
<keyword evidence="3" id="KW-1185">Reference proteome</keyword>
<dbReference type="Gene3D" id="3.40.50.1820">
    <property type="entry name" value="alpha/beta hydrolase"/>
    <property type="match status" value="1"/>
</dbReference>
<evidence type="ECO:0000313" key="3">
    <source>
        <dbReference type="Proteomes" id="UP001595075"/>
    </source>
</evidence>
<dbReference type="InterPro" id="IPR029058">
    <property type="entry name" value="AB_hydrolase_fold"/>
</dbReference>
<dbReference type="PANTHER" id="PTHR37017:SF11">
    <property type="entry name" value="ESTERASE_LIPASE_THIOESTERASE DOMAIN-CONTAINING PROTEIN"/>
    <property type="match status" value="1"/>
</dbReference>
<dbReference type="EMBL" id="JAZHXI010000017">
    <property type="protein sequence ID" value="KAL2062323.1"/>
    <property type="molecule type" value="Genomic_DNA"/>
</dbReference>
<name>A0ABR4BXD8_9HELO</name>
<gene>
    <name evidence="2" type="ORF">VTL71DRAFT_6589</name>
</gene>
<protein>
    <recommendedName>
        <fullName evidence="1">AB hydrolase-1 domain-containing protein</fullName>
    </recommendedName>
</protein>
<accession>A0ABR4BXD8</accession>
<dbReference type="PANTHER" id="PTHR37017">
    <property type="entry name" value="AB HYDROLASE-1 DOMAIN-CONTAINING PROTEIN-RELATED"/>
    <property type="match status" value="1"/>
</dbReference>
<sequence length="248" mass="26779">MSTKPTLVLVHGAFHGPECFHLIQPKLEALGFPVVAVALVTAGRTNPTATYRDDVTAIHEILLPILDEGKEVVMVAHSWGGVPGAASIEGHSTQDRKARGLEGGVISLLMIACAVILKKGTSLAEANGAGDSVDWMEMGGTLGICTEAAKDVFYYDLPVAKQDHYFSLLRPMAITAFFTPIDFTVGELTIPKAYVICEKDRTVPPERQEHMVEKVGGFKVYRFGGGHSPFLTEPDWTAGIIDEWAGQN</sequence>
<comment type="caution">
    <text evidence="2">The sequence shown here is derived from an EMBL/GenBank/DDBJ whole genome shotgun (WGS) entry which is preliminary data.</text>
</comment>
<dbReference type="SUPFAM" id="SSF53474">
    <property type="entry name" value="alpha/beta-Hydrolases"/>
    <property type="match status" value="1"/>
</dbReference>
<dbReference type="InterPro" id="IPR052897">
    <property type="entry name" value="Sec-Metab_Biosynth_Hydrolase"/>
</dbReference>
<evidence type="ECO:0000313" key="2">
    <source>
        <dbReference type="EMBL" id="KAL2062323.1"/>
    </source>
</evidence>
<evidence type="ECO:0000259" key="1">
    <source>
        <dbReference type="Pfam" id="PF12697"/>
    </source>
</evidence>
<proteinExistence type="predicted"/>
<dbReference type="Proteomes" id="UP001595075">
    <property type="component" value="Unassembled WGS sequence"/>
</dbReference>
<organism evidence="2 3">
    <name type="scientific">Oculimacula yallundae</name>
    <dbReference type="NCBI Taxonomy" id="86028"/>
    <lineage>
        <taxon>Eukaryota</taxon>
        <taxon>Fungi</taxon>
        <taxon>Dikarya</taxon>
        <taxon>Ascomycota</taxon>
        <taxon>Pezizomycotina</taxon>
        <taxon>Leotiomycetes</taxon>
        <taxon>Helotiales</taxon>
        <taxon>Ploettnerulaceae</taxon>
        <taxon>Oculimacula</taxon>
    </lineage>
</organism>
<dbReference type="InterPro" id="IPR000073">
    <property type="entry name" value="AB_hydrolase_1"/>
</dbReference>
<feature type="domain" description="AB hydrolase-1" evidence="1">
    <location>
        <begin position="7"/>
        <end position="238"/>
    </location>
</feature>